<protein>
    <recommendedName>
        <fullName evidence="2">BTB domain-containing protein</fullName>
    </recommendedName>
</protein>
<dbReference type="CDD" id="cd18186">
    <property type="entry name" value="BTB_POZ_ZBTB_KLHL-like"/>
    <property type="match status" value="1"/>
</dbReference>
<dbReference type="Gene3D" id="1.10.8.10">
    <property type="entry name" value="DNA helicase RuvA subunit, C-terminal domain"/>
    <property type="match status" value="1"/>
</dbReference>
<dbReference type="CDD" id="cd14733">
    <property type="entry name" value="BACK"/>
    <property type="match status" value="1"/>
</dbReference>
<dbReference type="PANTHER" id="PTHR24413">
    <property type="entry name" value="SPECKLE-TYPE POZ PROTEIN"/>
    <property type="match status" value="1"/>
</dbReference>
<evidence type="ECO:0000313" key="4">
    <source>
        <dbReference type="Proteomes" id="UP001519460"/>
    </source>
</evidence>
<feature type="region of interest" description="Disordered" evidence="1">
    <location>
        <begin position="384"/>
        <end position="412"/>
    </location>
</feature>
<dbReference type="PROSITE" id="PS50097">
    <property type="entry name" value="BTB"/>
    <property type="match status" value="1"/>
</dbReference>
<proteinExistence type="predicted"/>
<keyword evidence="4" id="KW-1185">Reference proteome</keyword>
<organism evidence="3 4">
    <name type="scientific">Batillaria attramentaria</name>
    <dbReference type="NCBI Taxonomy" id="370345"/>
    <lineage>
        <taxon>Eukaryota</taxon>
        <taxon>Metazoa</taxon>
        <taxon>Spiralia</taxon>
        <taxon>Lophotrochozoa</taxon>
        <taxon>Mollusca</taxon>
        <taxon>Gastropoda</taxon>
        <taxon>Caenogastropoda</taxon>
        <taxon>Sorbeoconcha</taxon>
        <taxon>Cerithioidea</taxon>
        <taxon>Batillariidae</taxon>
        <taxon>Batillaria</taxon>
    </lineage>
</organism>
<dbReference type="InterPro" id="IPR011333">
    <property type="entry name" value="SKP1/BTB/POZ_sf"/>
</dbReference>
<dbReference type="PROSITE" id="PS00374">
    <property type="entry name" value="MGMT"/>
    <property type="match status" value="1"/>
</dbReference>
<dbReference type="Pfam" id="PF00651">
    <property type="entry name" value="BTB"/>
    <property type="match status" value="1"/>
</dbReference>
<accession>A0ABD0M6C6</accession>
<dbReference type="SMART" id="SM00225">
    <property type="entry name" value="BTB"/>
    <property type="match status" value="2"/>
</dbReference>
<dbReference type="InterPro" id="IPR001497">
    <property type="entry name" value="MethylDNA_cys_MeTrfase_AS"/>
</dbReference>
<dbReference type="InterPro" id="IPR000210">
    <property type="entry name" value="BTB/POZ_dom"/>
</dbReference>
<dbReference type="Gene3D" id="3.30.710.10">
    <property type="entry name" value="Potassium Channel Kv1.1, Chain A"/>
    <property type="match status" value="2"/>
</dbReference>
<feature type="compositionally biased region" description="Basic and acidic residues" evidence="1">
    <location>
        <begin position="390"/>
        <end position="408"/>
    </location>
</feature>
<evidence type="ECO:0000256" key="1">
    <source>
        <dbReference type="SAM" id="MobiDB-lite"/>
    </source>
</evidence>
<sequence length="898" mass="100157">MAFEESIYHGTWKIVECVSLAGVVETTGIEGTEFRLDENGDVIWKVSDDAEPMLFFTCETYEITPSTGSGGHGDSALLKFIGTYAGHVIEFKAEVTDDLMLLTYPQCCMLQCQKISSNDPKEDVPYSYISAFEQGFFSDLSIKADTGKEFPVHSVILRLSLPELNWTGDPLPLSRLPEDVLRTALHFVYCECLPVGLSEQTARACIKTLGKMPGFTHFAELCETFLKNTALKQQIQTLISDMHTCGDRIIELFSGRAGAGGTDAMMDGSLWNNPAKLCYTVRQGLKEAAVASAKLLLLCDLFSKRKCELSKQERHEIMKQAKARMPIFLKQLHKLLTVLKQQSQSLTVQQRYDVASYLVPEIETILDTVSRFANETKVALEQVISSSNAERPDRSERADKHEKGEKSKRGNIGDVLGRTLKNALHMRELKKLKRFHDKTTASFAHLMHRKQSFCQMSEADKVRAISKYLEQLVDELPVTVMRLEELIGALEQKIPWSEWKYLFKMATSKVSWGLSKVLSNRSSLQPMIDEVCDIVRSDQFSADLRTLGLRSDAMESSQDGATSMDSSRPIRTKYAQLNAVESLCVSPFPPDSRLAGRALDLLRKGEGTDMVFEIMSAGDGGDIVIDHTGDKPVASVEGGGVDVDRIPCHRVIVAARCDWFRRALLSGMRESIDRKITVHDIQPALFRLFLEALYSGQLDTGGLSTEQLVDMMTLCDRYEMDGLKLTCEHALKLHVDEDTAIYLLSLADHLNCTSLQEHTLGYIASHPQLAQSELFEDLPDKLKEDVDDAIAWHGLVGQRGKEASSTMDMTPSSVSSVSEMEELVSNMDIGDRLPGQELSSSMSSEDLHLMENEEMLDSCLSALRDIVGEAVPREELVRVALAADYDVNRAVNYFFFSS</sequence>
<feature type="domain" description="BTB" evidence="2">
    <location>
        <begin position="641"/>
        <end position="702"/>
    </location>
</feature>
<evidence type="ECO:0000259" key="2">
    <source>
        <dbReference type="PROSITE" id="PS50097"/>
    </source>
</evidence>
<dbReference type="InterPro" id="IPR037189">
    <property type="entry name" value="HBS1-like_N_sf"/>
</dbReference>
<dbReference type="SUPFAM" id="SSF109732">
    <property type="entry name" value="HBS1-like domain"/>
    <property type="match status" value="1"/>
</dbReference>
<dbReference type="AlphaFoldDB" id="A0ABD0M6C6"/>
<gene>
    <name evidence="3" type="ORF">BaRGS_00001141</name>
</gene>
<dbReference type="Proteomes" id="UP001519460">
    <property type="component" value="Unassembled WGS sequence"/>
</dbReference>
<evidence type="ECO:0000313" key="3">
    <source>
        <dbReference type="EMBL" id="KAK7507206.1"/>
    </source>
</evidence>
<dbReference type="EMBL" id="JACVVK020000004">
    <property type="protein sequence ID" value="KAK7507206.1"/>
    <property type="molecule type" value="Genomic_DNA"/>
</dbReference>
<comment type="caution">
    <text evidence="3">The sequence shown here is derived from an EMBL/GenBank/DDBJ whole genome shotgun (WGS) entry which is preliminary data.</text>
</comment>
<name>A0ABD0M6C6_9CAEN</name>
<reference evidence="3 4" key="1">
    <citation type="journal article" date="2023" name="Sci. Data">
        <title>Genome assembly of the Korean intertidal mud-creeper Batillaria attramentaria.</title>
        <authorList>
            <person name="Patra A.K."/>
            <person name="Ho P.T."/>
            <person name="Jun S."/>
            <person name="Lee S.J."/>
            <person name="Kim Y."/>
            <person name="Won Y.J."/>
        </authorList>
    </citation>
    <scope>NUCLEOTIDE SEQUENCE [LARGE SCALE GENOMIC DNA]</scope>
    <source>
        <strain evidence="3">Wonlab-2016</strain>
    </source>
</reference>
<dbReference type="SUPFAM" id="SSF54695">
    <property type="entry name" value="POZ domain"/>
    <property type="match status" value="2"/>
</dbReference>